<dbReference type="EMBL" id="JABXBU010001863">
    <property type="protein sequence ID" value="KAF8783097.1"/>
    <property type="molecule type" value="Genomic_DNA"/>
</dbReference>
<evidence type="ECO:0000313" key="1">
    <source>
        <dbReference type="EMBL" id="KAF8783097.1"/>
    </source>
</evidence>
<proteinExistence type="predicted"/>
<organism evidence="1 2">
    <name type="scientific">Argiope bruennichi</name>
    <name type="common">Wasp spider</name>
    <name type="synonym">Aranea bruennichi</name>
    <dbReference type="NCBI Taxonomy" id="94029"/>
    <lineage>
        <taxon>Eukaryota</taxon>
        <taxon>Metazoa</taxon>
        <taxon>Ecdysozoa</taxon>
        <taxon>Arthropoda</taxon>
        <taxon>Chelicerata</taxon>
        <taxon>Arachnida</taxon>
        <taxon>Araneae</taxon>
        <taxon>Araneomorphae</taxon>
        <taxon>Entelegynae</taxon>
        <taxon>Araneoidea</taxon>
        <taxon>Araneidae</taxon>
        <taxon>Argiope</taxon>
    </lineage>
</organism>
<reference evidence="1" key="1">
    <citation type="journal article" date="2020" name="bioRxiv">
        <title>Chromosome-level reference genome of the European wasp spider Argiope bruennichi: a resource for studies on range expansion and evolutionary adaptation.</title>
        <authorList>
            <person name="Sheffer M.M."/>
            <person name="Hoppe A."/>
            <person name="Krehenwinkel H."/>
            <person name="Uhl G."/>
            <person name="Kuss A.W."/>
            <person name="Jensen L."/>
            <person name="Jensen C."/>
            <person name="Gillespie R.G."/>
            <person name="Hoff K.J."/>
            <person name="Prost S."/>
        </authorList>
    </citation>
    <scope>NUCLEOTIDE SEQUENCE</scope>
</reference>
<sequence>MTETLRKTMQLLSAIVLVHLNPRSKSVDPRHGASLGFYRARYLYPKRICPLIRRRLLCLGSIDQLPTSALLIQNGVKPRQFIFTGALQRTWCVALGPNGLAGWKFPAMDQPSVTRGP</sequence>
<dbReference type="AlphaFoldDB" id="A0A8T0EZT8"/>
<reference evidence="1" key="2">
    <citation type="submission" date="2020-06" db="EMBL/GenBank/DDBJ databases">
        <authorList>
            <person name="Sheffer M."/>
        </authorList>
    </citation>
    <scope>NUCLEOTIDE SEQUENCE</scope>
</reference>
<gene>
    <name evidence="1" type="ORF">HNY73_013306</name>
</gene>
<evidence type="ECO:0000313" key="2">
    <source>
        <dbReference type="Proteomes" id="UP000807504"/>
    </source>
</evidence>
<protein>
    <submittedName>
        <fullName evidence="1">Uncharacterized protein</fullName>
    </submittedName>
</protein>
<comment type="caution">
    <text evidence="1">The sequence shown here is derived from an EMBL/GenBank/DDBJ whole genome shotgun (WGS) entry which is preliminary data.</text>
</comment>
<keyword evidence="2" id="KW-1185">Reference proteome</keyword>
<accession>A0A8T0EZT8</accession>
<name>A0A8T0EZT8_ARGBR</name>
<dbReference type="Proteomes" id="UP000807504">
    <property type="component" value="Unassembled WGS sequence"/>
</dbReference>